<keyword evidence="1" id="KW-0378">Hydrolase</keyword>
<evidence type="ECO:0000256" key="1">
    <source>
        <dbReference type="ARBA" id="ARBA00022801"/>
    </source>
</evidence>
<evidence type="ECO:0000313" key="4">
    <source>
        <dbReference type="Proteomes" id="UP001652564"/>
    </source>
</evidence>
<dbReference type="PANTHER" id="PTHR11014:SF63">
    <property type="entry name" value="METALLOPEPTIDASE, PUTATIVE (AFU_ORTHOLOGUE AFUA_6G09600)-RELATED"/>
    <property type="match status" value="1"/>
</dbReference>
<evidence type="ECO:0000313" key="3">
    <source>
        <dbReference type="EMBL" id="MCV2870841.1"/>
    </source>
</evidence>
<evidence type="ECO:0000259" key="2">
    <source>
        <dbReference type="Pfam" id="PF07687"/>
    </source>
</evidence>
<sequence>MPVLNRIADFAPEMAEWRRHLHAHPELRFDCHKTAAFVADRLRDFGVDEVHEGIATSGIVAIIEGQGEGPTIGLRADMDALPITEETGVPHASTVPGVMHACGHDGHTAMLLGAAKYLTETRRFRGRVALIFQPAEEDGGGGEVMVREGMLDRFGIGEVYALHNTPSVPLGRFVTTPGPIMAAVDTAKVKITGRGGHGAYPHECIDPIPAMVGMVGALQTIASRNVDPLDEVVVSVTEIHAGTANNIIPETGWFGATIRTFSEKVRMQVKQRFEEIVAGQAASFGVSADIDYELGYPATVNDPDRTVFAADVARDVAGAAGVADDAGREMGAEDFSYLLEQRPGCYLFLGQGEGPGLHHPAYEFNDEAAPFGASFFARLVERAQPV</sequence>
<dbReference type="Proteomes" id="UP001652564">
    <property type="component" value="Unassembled WGS sequence"/>
</dbReference>
<dbReference type="CDD" id="cd05666">
    <property type="entry name" value="M20_Acy1-like"/>
    <property type="match status" value="1"/>
</dbReference>
<dbReference type="PANTHER" id="PTHR11014">
    <property type="entry name" value="PEPTIDASE M20 FAMILY MEMBER"/>
    <property type="match status" value="1"/>
</dbReference>
<dbReference type="Gene3D" id="3.40.630.10">
    <property type="entry name" value="Zn peptidases"/>
    <property type="match status" value="1"/>
</dbReference>
<proteinExistence type="predicted"/>
<dbReference type="NCBIfam" id="TIGR01891">
    <property type="entry name" value="amidohydrolases"/>
    <property type="match status" value="1"/>
</dbReference>
<dbReference type="InterPro" id="IPR017439">
    <property type="entry name" value="Amidohydrolase"/>
</dbReference>
<dbReference type="RefSeq" id="WP_263738044.1">
    <property type="nucleotide sequence ID" value="NZ_JAOWKZ010000001.1"/>
</dbReference>
<dbReference type="Gene3D" id="3.30.70.360">
    <property type="match status" value="1"/>
</dbReference>
<dbReference type="InterPro" id="IPR002933">
    <property type="entry name" value="Peptidase_M20"/>
</dbReference>
<dbReference type="EMBL" id="JAOWKZ010000001">
    <property type="protein sequence ID" value="MCV2870841.1"/>
    <property type="molecule type" value="Genomic_DNA"/>
</dbReference>
<organism evidence="3 4">
    <name type="scientific">Albidovulum litorale</name>
    <dbReference type="NCBI Taxonomy" id="2984134"/>
    <lineage>
        <taxon>Bacteria</taxon>
        <taxon>Pseudomonadati</taxon>
        <taxon>Pseudomonadota</taxon>
        <taxon>Alphaproteobacteria</taxon>
        <taxon>Rhodobacterales</taxon>
        <taxon>Paracoccaceae</taxon>
        <taxon>Albidovulum</taxon>
    </lineage>
</organism>
<accession>A0ABT2ZJC3</accession>
<gene>
    <name evidence="3" type="ORF">OEZ71_00865</name>
</gene>
<dbReference type="Pfam" id="PF01546">
    <property type="entry name" value="Peptidase_M20"/>
    <property type="match status" value="1"/>
</dbReference>
<dbReference type="PIRSF" id="PIRSF005962">
    <property type="entry name" value="Pept_M20D_amidohydro"/>
    <property type="match status" value="1"/>
</dbReference>
<dbReference type="InterPro" id="IPR011650">
    <property type="entry name" value="Peptidase_M20_dimer"/>
</dbReference>
<reference evidence="3 4" key="1">
    <citation type="submission" date="2022-10" db="EMBL/GenBank/DDBJ databases">
        <title>Defluviimonas sp. nov., isolated from ocean surface sediments.</title>
        <authorList>
            <person name="He W."/>
            <person name="Wang L."/>
            <person name="Zhang D.-F."/>
        </authorList>
    </citation>
    <scope>NUCLEOTIDE SEQUENCE [LARGE SCALE GENOMIC DNA]</scope>
    <source>
        <strain evidence="3 4">WL0050</strain>
    </source>
</reference>
<name>A0ABT2ZJC3_9RHOB</name>
<feature type="domain" description="Peptidase M20 dimerisation" evidence="2">
    <location>
        <begin position="186"/>
        <end position="280"/>
    </location>
</feature>
<dbReference type="InterPro" id="IPR036264">
    <property type="entry name" value="Bact_exopeptidase_dim_dom"/>
</dbReference>
<dbReference type="SUPFAM" id="SSF55031">
    <property type="entry name" value="Bacterial exopeptidase dimerisation domain"/>
    <property type="match status" value="1"/>
</dbReference>
<dbReference type="Pfam" id="PF07687">
    <property type="entry name" value="M20_dimer"/>
    <property type="match status" value="1"/>
</dbReference>
<protein>
    <submittedName>
        <fullName evidence="3">M20 family metallopeptidase</fullName>
    </submittedName>
</protein>
<dbReference type="SUPFAM" id="SSF53187">
    <property type="entry name" value="Zn-dependent exopeptidases"/>
    <property type="match status" value="1"/>
</dbReference>
<keyword evidence="4" id="KW-1185">Reference proteome</keyword>
<comment type="caution">
    <text evidence="3">The sequence shown here is derived from an EMBL/GenBank/DDBJ whole genome shotgun (WGS) entry which is preliminary data.</text>
</comment>